<dbReference type="GO" id="GO:0070593">
    <property type="term" value="P:dendrite self-avoidance"/>
    <property type="evidence" value="ECO:0007669"/>
    <property type="project" value="TreeGrafter"/>
</dbReference>
<dbReference type="GO" id="GO:0007411">
    <property type="term" value="P:axon guidance"/>
    <property type="evidence" value="ECO:0007669"/>
    <property type="project" value="TreeGrafter"/>
</dbReference>
<keyword evidence="9" id="KW-0393">Immunoglobulin domain</keyword>
<evidence type="ECO:0000256" key="1">
    <source>
        <dbReference type="ARBA" id="ARBA00004479"/>
    </source>
</evidence>
<evidence type="ECO:0000313" key="12">
    <source>
        <dbReference type="Proteomes" id="UP001497623"/>
    </source>
</evidence>
<evidence type="ECO:0000256" key="8">
    <source>
        <dbReference type="ARBA" id="ARBA00023157"/>
    </source>
</evidence>
<dbReference type="InterPro" id="IPR007110">
    <property type="entry name" value="Ig-like_dom"/>
</dbReference>
<keyword evidence="12" id="KW-1185">Reference proteome</keyword>
<feature type="non-terminal residue" evidence="11">
    <location>
        <position position="1"/>
    </location>
</feature>
<comment type="caution">
    <text evidence="11">The sequence shown here is derived from an EMBL/GenBank/DDBJ whole genome shotgun (WGS) entry which is preliminary data.</text>
</comment>
<reference evidence="11 12" key="1">
    <citation type="submission" date="2024-05" db="EMBL/GenBank/DDBJ databases">
        <authorList>
            <person name="Wallberg A."/>
        </authorList>
    </citation>
    <scope>NUCLEOTIDE SEQUENCE [LARGE SCALE GENOMIC DNA]</scope>
</reference>
<dbReference type="InterPro" id="IPR003599">
    <property type="entry name" value="Ig_sub"/>
</dbReference>
<dbReference type="AlphaFoldDB" id="A0AAV2QYT5"/>
<evidence type="ECO:0000256" key="5">
    <source>
        <dbReference type="ARBA" id="ARBA00022889"/>
    </source>
</evidence>
<evidence type="ECO:0000256" key="9">
    <source>
        <dbReference type="ARBA" id="ARBA00023319"/>
    </source>
</evidence>
<evidence type="ECO:0000256" key="2">
    <source>
        <dbReference type="ARBA" id="ARBA00022692"/>
    </source>
</evidence>
<dbReference type="PROSITE" id="PS50835">
    <property type="entry name" value="IG_LIKE"/>
    <property type="match status" value="5"/>
</dbReference>
<feature type="domain" description="Ig-like" evidence="10">
    <location>
        <begin position="71"/>
        <end position="164"/>
    </location>
</feature>
<dbReference type="SMART" id="SM00409">
    <property type="entry name" value="IG"/>
    <property type="match status" value="4"/>
</dbReference>
<dbReference type="GO" id="GO:0007156">
    <property type="term" value="P:homophilic cell adhesion via plasma membrane adhesion molecules"/>
    <property type="evidence" value="ECO:0007669"/>
    <property type="project" value="TreeGrafter"/>
</dbReference>
<evidence type="ECO:0000256" key="4">
    <source>
        <dbReference type="ARBA" id="ARBA00022737"/>
    </source>
</evidence>
<keyword evidence="7" id="KW-0472">Membrane</keyword>
<dbReference type="InterPro" id="IPR003598">
    <property type="entry name" value="Ig_sub2"/>
</dbReference>
<accession>A0AAV2QYT5</accession>
<dbReference type="EMBL" id="CAXKWB010013571">
    <property type="protein sequence ID" value="CAL4108205.1"/>
    <property type="molecule type" value="Genomic_DNA"/>
</dbReference>
<feature type="domain" description="Ig-like" evidence="10">
    <location>
        <begin position="259"/>
        <end position="351"/>
    </location>
</feature>
<dbReference type="InterPro" id="IPR013098">
    <property type="entry name" value="Ig_I-set"/>
</dbReference>
<proteinExistence type="predicted"/>
<dbReference type="InterPro" id="IPR013783">
    <property type="entry name" value="Ig-like_fold"/>
</dbReference>
<evidence type="ECO:0000256" key="6">
    <source>
        <dbReference type="ARBA" id="ARBA00022989"/>
    </source>
</evidence>
<feature type="non-terminal residue" evidence="11">
    <location>
        <position position="452"/>
    </location>
</feature>
<evidence type="ECO:0000259" key="10">
    <source>
        <dbReference type="PROSITE" id="PS50835"/>
    </source>
</evidence>
<name>A0AAV2QYT5_MEGNR</name>
<sequence>CSPEGFPQETIHWLKDGEPLQVGGRIKKSGGRSILIQGVERQDRGMYQCLVHNMEDAAQGSSQLKLGDAAPRWVETSGPQVVSPGGSVMLRCVVQGAPPPTLSWTLHNTPVEIQDPRIQASEQVDKDIVMGTLNVSQIRIEDGGLWQCIANNRAGTVSNNDRLNVRGPPAIAPMAPISVVAGRTATFPCQVSGYPIVSIYWEKNGVVLPVSQRQEVHSNGTLEIREVSREADSGKYTCVAKAEAHVAKADLHVEVMVPPHIDERLFSVGSGFPAGSRARIMCVVERGDLPLTFTWAHDGQSLAPGPALSIRSLDEYTSVLLFTSVRPEDVGEYSCSVANAVAQHTRSTQLLVKMAPVWREMPQDKSVVVGTDVTLGCSARGSPTPTVTWRRADGALPRQYMPVQELGENVRIISNSSLSILGVRRDQGGYFLCSASNGVGSELSKAVHLNIK</sequence>
<keyword evidence="8" id="KW-1015">Disulfide bond</keyword>
<dbReference type="GO" id="GO:0030424">
    <property type="term" value="C:axon"/>
    <property type="evidence" value="ECO:0007669"/>
    <property type="project" value="TreeGrafter"/>
</dbReference>
<feature type="domain" description="Ig-like" evidence="10">
    <location>
        <begin position="169"/>
        <end position="254"/>
    </location>
</feature>
<evidence type="ECO:0000313" key="11">
    <source>
        <dbReference type="EMBL" id="CAL4108205.1"/>
    </source>
</evidence>
<dbReference type="FunFam" id="2.60.40.10:FF:000017">
    <property type="entry name" value="Down syndrome cell adhesion molecule b"/>
    <property type="match status" value="1"/>
</dbReference>
<dbReference type="FunFam" id="2.60.40.10:FF:000032">
    <property type="entry name" value="palladin isoform X1"/>
    <property type="match status" value="1"/>
</dbReference>
<protein>
    <recommendedName>
        <fullName evidence="10">Ig-like domain-containing protein</fullName>
    </recommendedName>
</protein>
<evidence type="ECO:0000256" key="3">
    <source>
        <dbReference type="ARBA" id="ARBA00022729"/>
    </source>
</evidence>
<dbReference type="Pfam" id="PF13927">
    <property type="entry name" value="Ig_3"/>
    <property type="match status" value="4"/>
</dbReference>
<gene>
    <name evidence="11" type="ORF">MNOR_LOCUS18741</name>
</gene>
<dbReference type="Proteomes" id="UP001497623">
    <property type="component" value="Unassembled WGS sequence"/>
</dbReference>
<dbReference type="GO" id="GO:0005886">
    <property type="term" value="C:plasma membrane"/>
    <property type="evidence" value="ECO:0007669"/>
    <property type="project" value="TreeGrafter"/>
</dbReference>
<dbReference type="PANTHER" id="PTHR10075">
    <property type="entry name" value="BASIGIN RELATED"/>
    <property type="match status" value="1"/>
</dbReference>
<dbReference type="FunFam" id="2.60.40.10:FF:000104">
    <property type="entry name" value="Down syndrome cell adhesion molecule b"/>
    <property type="match status" value="1"/>
</dbReference>
<dbReference type="SMART" id="SM00408">
    <property type="entry name" value="IGc2"/>
    <property type="match status" value="5"/>
</dbReference>
<keyword evidence="5" id="KW-0130">Cell adhesion</keyword>
<dbReference type="Gene3D" id="2.60.40.10">
    <property type="entry name" value="Immunoglobulins"/>
    <property type="match status" value="5"/>
</dbReference>
<evidence type="ECO:0000256" key="7">
    <source>
        <dbReference type="ARBA" id="ARBA00023136"/>
    </source>
</evidence>
<dbReference type="FunFam" id="2.60.40.10:FF:000333">
    <property type="entry name" value="Down syndrome cell adhesion molecule"/>
    <property type="match status" value="1"/>
</dbReference>
<comment type="subcellular location">
    <subcellularLocation>
        <location evidence="1">Membrane</location>
        <topology evidence="1">Single-pass type I membrane protein</topology>
    </subcellularLocation>
</comment>
<dbReference type="PANTHER" id="PTHR10075:SF103">
    <property type="entry name" value="ROUNDABOUT HOMOLOG 4"/>
    <property type="match status" value="1"/>
</dbReference>
<dbReference type="GO" id="GO:0098632">
    <property type="term" value="F:cell-cell adhesion mediator activity"/>
    <property type="evidence" value="ECO:0007669"/>
    <property type="project" value="TreeGrafter"/>
</dbReference>
<dbReference type="SUPFAM" id="SSF48726">
    <property type="entry name" value="Immunoglobulin"/>
    <property type="match status" value="5"/>
</dbReference>
<keyword evidence="4" id="KW-0677">Repeat</keyword>
<keyword evidence="6" id="KW-1133">Transmembrane helix</keyword>
<feature type="domain" description="Ig-like" evidence="10">
    <location>
        <begin position="1"/>
        <end position="65"/>
    </location>
</feature>
<feature type="domain" description="Ig-like" evidence="10">
    <location>
        <begin position="356"/>
        <end position="450"/>
    </location>
</feature>
<keyword evidence="2" id="KW-0812">Transmembrane</keyword>
<organism evidence="11 12">
    <name type="scientific">Meganyctiphanes norvegica</name>
    <name type="common">Northern krill</name>
    <name type="synonym">Thysanopoda norvegica</name>
    <dbReference type="NCBI Taxonomy" id="48144"/>
    <lineage>
        <taxon>Eukaryota</taxon>
        <taxon>Metazoa</taxon>
        <taxon>Ecdysozoa</taxon>
        <taxon>Arthropoda</taxon>
        <taxon>Crustacea</taxon>
        <taxon>Multicrustacea</taxon>
        <taxon>Malacostraca</taxon>
        <taxon>Eumalacostraca</taxon>
        <taxon>Eucarida</taxon>
        <taxon>Euphausiacea</taxon>
        <taxon>Euphausiidae</taxon>
        <taxon>Meganyctiphanes</taxon>
    </lineage>
</organism>
<dbReference type="Pfam" id="PF07679">
    <property type="entry name" value="I-set"/>
    <property type="match status" value="1"/>
</dbReference>
<dbReference type="InterPro" id="IPR036179">
    <property type="entry name" value="Ig-like_dom_sf"/>
</dbReference>
<keyword evidence="3" id="KW-0732">Signal</keyword>